<dbReference type="EMBL" id="NWMW01000002">
    <property type="protein sequence ID" value="PCD02013.1"/>
    <property type="molecule type" value="Genomic_DNA"/>
</dbReference>
<evidence type="ECO:0000313" key="6">
    <source>
        <dbReference type="EMBL" id="PCD02013.1"/>
    </source>
</evidence>
<name>A0A2A4AYK2_9SPHN</name>
<dbReference type="Proteomes" id="UP000218366">
    <property type="component" value="Unassembled WGS sequence"/>
</dbReference>
<gene>
    <name evidence="6" type="ORF">COC42_11020</name>
</gene>
<dbReference type="GO" id="GO:0000976">
    <property type="term" value="F:transcription cis-regulatory region binding"/>
    <property type="evidence" value="ECO:0007669"/>
    <property type="project" value="TreeGrafter"/>
</dbReference>
<keyword evidence="3" id="KW-0238">DNA-binding</keyword>
<dbReference type="PROSITE" id="PS50931">
    <property type="entry name" value="HTH_LYSR"/>
    <property type="match status" value="2"/>
</dbReference>
<dbReference type="PANTHER" id="PTHR30126:SF98">
    <property type="entry name" value="HTH-TYPE TRANSCRIPTIONAL ACTIVATOR BAUR"/>
    <property type="match status" value="1"/>
</dbReference>
<comment type="similarity">
    <text evidence="1">Belongs to the LysR transcriptional regulatory family.</text>
</comment>
<accession>A0A2A4AYK2</accession>
<dbReference type="PRINTS" id="PR00039">
    <property type="entry name" value="HTHLYSR"/>
</dbReference>
<dbReference type="RefSeq" id="WP_096343391.1">
    <property type="nucleotide sequence ID" value="NZ_NWMW01000002.1"/>
</dbReference>
<comment type="caution">
    <text evidence="6">The sequence shown here is derived from an EMBL/GenBank/DDBJ whole genome shotgun (WGS) entry which is preliminary data.</text>
</comment>
<keyword evidence="4" id="KW-0804">Transcription</keyword>
<feature type="domain" description="HTH lysR-type" evidence="5">
    <location>
        <begin position="8"/>
        <end position="65"/>
    </location>
</feature>
<reference evidence="6 7" key="1">
    <citation type="submission" date="2017-09" db="EMBL/GenBank/DDBJ databases">
        <title>Sphingomonas spermidinifaciens 9NM-10, whole genome shotgun sequence.</title>
        <authorList>
            <person name="Feng G."/>
            <person name="Zhu H."/>
        </authorList>
    </citation>
    <scope>NUCLEOTIDE SEQUENCE [LARGE SCALE GENOMIC DNA]</scope>
    <source>
        <strain evidence="6 7">9NM-10</strain>
    </source>
</reference>
<sequence length="403" mass="42740">MTTPVHDLNLRHLRAALAVVETGTVIAAADAINLSQPALTQGLARLEAALRTSLFTRRPDGMTPTPAGLALARRVEAVQRLLADAMKGLRKGTRGFARADLLLTMAQLRALVAVARGGSYVAAAAATGVSQPAIHRAIRDVERICGVTLVERRGRGVALTAAGTRLARACRLALGELRAAVEEIAAIDGRDEGRIAIGAMPLARAWLLPTAIARFHAAEPGVAFDVAEGSHAELLEPLRDGEFDLLVGAIRDPSPGPDIAQAALLVDRLAIFGRSGHPLAGTAPDAATLARQPWLVPRRGTPLRTLWEGLFTGLPLPPVAIECGSVMMLRNLMLEGDYLTLLSPEQLWVEIEAGILTRIADVAGSTRVIGITTRAAWHPTQAQARFIAMLRELAATRTLSANQ</sequence>
<evidence type="ECO:0000313" key="7">
    <source>
        <dbReference type="Proteomes" id="UP000218366"/>
    </source>
</evidence>
<evidence type="ECO:0000259" key="5">
    <source>
        <dbReference type="PROSITE" id="PS50931"/>
    </source>
</evidence>
<dbReference type="Pfam" id="PF00126">
    <property type="entry name" value="HTH_1"/>
    <property type="match status" value="2"/>
</dbReference>
<organism evidence="6 7">
    <name type="scientific">Sphingomonas spermidinifaciens</name>
    <dbReference type="NCBI Taxonomy" id="1141889"/>
    <lineage>
        <taxon>Bacteria</taxon>
        <taxon>Pseudomonadati</taxon>
        <taxon>Pseudomonadota</taxon>
        <taxon>Alphaproteobacteria</taxon>
        <taxon>Sphingomonadales</taxon>
        <taxon>Sphingomonadaceae</taxon>
        <taxon>Sphingomonas</taxon>
    </lineage>
</organism>
<evidence type="ECO:0000256" key="1">
    <source>
        <dbReference type="ARBA" id="ARBA00009437"/>
    </source>
</evidence>
<dbReference type="AlphaFoldDB" id="A0A2A4AYK2"/>
<dbReference type="InterPro" id="IPR005119">
    <property type="entry name" value="LysR_subst-bd"/>
</dbReference>
<dbReference type="InterPro" id="IPR000847">
    <property type="entry name" value="LysR_HTH_N"/>
</dbReference>
<dbReference type="SUPFAM" id="SSF53850">
    <property type="entry name" value="Periplasmic binding protein-like II"/>
    <property type="match status" value="1"/>
</dbReference>
<feature type="domain" description="HTH lysR-type" evidence="5">
    <location>
        <begin position="103"/>
        <end position="160"/>
    </location>
</feature>
<evidence type="ECO:0000256" key="2">
    <source>
        <dbReference type="ARBA" id="ARBA00023015"/>
    </source>
</evidence>
<dbReference type="GO" id="GO:0003700">
    <property type="term" value="F:DNA-binding transcription factor activity"/>
    <property type="evidence" value="ECO:0007669"/>
    <property type="project" value="InterPro"/>
</dbReference>
<keyword evidence="2" id="KW-0805">Transcription regulation</keyword>
<keyword evidence="7" id="KW-1185">Reference proteome</keyword>
<proteinExistence type="inferred from homology"/>
<dbReference type="InterPro" id="IPR036390">
    <property type="entry name" value="WH_DNA-bd_sf"/>
</dbReference>
<dbReference type="PANTHER" id="PTHR30126">
    <property type="entry name" value="HTH-TYPE TRANSCRIPTIONAL REGULATOR"/>
    <property type="match status" value="1"/>
</dbReference>
<dbReference type="Gene3D" id="3.40.190.10">
    <property type="entry name" value="Periplasmic binding protein-like II"/>
    <property type="match status" value="2"/>
</dbReference>
<dbReference type="Pfam" id="PF03466">
    <property type="entry name" value="LysR_substrate"/>
    <property type="match status" value="1"/>
</dbReference>
<dbReference type="SUPFAM" id="SSF46785">
    <property type="entry name" value="Winged helix' DNA-binding domain"/>
    <property type="match status" value="2"/>
</dbReference>
<evidence type="ECO:0000256" key="4">
    <source>
        <dbReference type="ARBA" id="ARBA00023163"/>
    </source>
</evidence>
<dbReference type="Gene3D" id="1.10.10.10">
    <property type="entry name" value="Winged helix-like DNA-binding domain superfamily/Winged helix DNA-binding domain"/>
    <property type="match status" value="2"/>
</dbReference>
<dbReference type="OrthoDB" id="7840053at2"/>
<protein>
    <submittedName>
        <fullName evidence="6">LysR family transcriptional regulator</fullName>
    </submittedName>
</protein>
<evidence type="ECO:0000256" key="3">
    <source>
        <dbReference type="ARBA" id="ARBA00023125"/>
    </source>
</evidence>
<dbReference type="InterPro" id="IPR036388">
    <property type="entry name" value="WH-like_DNA-bd_sf"/>
</dbReference>